<evidence type="ECO:0000313" key="3">
    <source>
        <dbReference type="EMBL" id="HIU40665.1"/>
    </source>
</evidence>
<dbReference type="Proteomes" id="UP000824074">
    <property type="component" value="Unassembled WGS sequence"/>
</dbReference>
<feature type="transmembrane region" description="Helical" evidence="1">
    <location>
        <begin position="122"/>
        <end position="142"/>
    </location>
</feature>
<dbReference type="PANTHER" id="PTHR14969">
    <property type="entry name" value="SPHINGOSINE-1-PHOSPHATE PHOSPHOHYDROLASE"/>
    <property type="match status" value="1"/>
</dbReference>
<gene>
    <name evidence="3" type="ORF">IAB68_05135</name>
</gene>
<sequence>MKRIKKEYIILIILLLIFILLSIFVNLGKLDNVDEAIYNFVANFKCDFLTRVLYVITQLASTIGIISLLFIFCVYFLLKKYYFSVKYLILNMLAGTIIVKVLKELFKRARPAWKWIVQGGFSYPSGHTISAMLLYGTLILIINKKVNNKFKKPLIIICSLIIVLTGLSRIYFGAHFFTDVLASMILGCIILLISSLFMNKEYGSNDKSKIKKTI</sequence>
<keyword evidence="1" id="KW-0812">Transmembrane</keyword>
<dbReference type="Gene3D" id="1.20.144.10">
    <property type="entry name" value="Phosphatidic acid phosphatase type 2/haloperoxidase"/>
    <property type="match status" value="2"/>
</dbReference>
<feature type="transmembrane region" description="Helical" evidence="1">
    <location>
        <begin position="48"/>
        <end position="78"/>
    </location>
</feature>
<proteinExistence type="predicted"/>
<dbReference type="SMART" id="SM00014">
    <property type="entry name" value="acidPPc"/>
    <property type="match status" value="1"/>
</dbReference>
<dbReference type="CDD" id="cd03392">
    <property type="entry name" value="PAP2_like_2"/>
    <property type="match status" value="1"/>
</dbReference>
<feature type="domain" description="Phosphatidic acid phosphatase type 2/haloperoxidase" evidence="2">
    <location>
        <begin position="85"/>
        <end position="195"/>
    </location>
</feature>
<dbReference type="PANTHER" id="PTHR14969:SF13">
    <property type="entry name" value="AT30094P"/>
    <property type="match status" value="1"/>
</dbReference>
<dbReference type="EMBL" id="DVMT01000052">
    <property type="protein sequence ID" value="HIU40665.1"/>
    <property type="molecule type" value="Genomic_DNA"/>
</dbReference>
<name>A0A9D1IPG2_9FIRM</name>
<feature type="transmembrane region" description="Helical" evidence="1">
    <location>
        <begin position="154"/>
        <end position="174"/>
    </location>
</feature>
<evidence type="ECO:0000259" key="2">
    <source>
        <dbReference type="SMART" id="SM00014"/>
    </source>
</evidence>
<reference evidence="3" key="2">
    <citation type="journal article" date="2021" name="PeerJ">
        <title>Extensive microbial diversity within the chicken gut microbiome revealed by metagenomics and culture.</title>
        <authorList>
            <person name="Gilroy R."/>
            <person name="Ravi A."/>
            <person name="Getino M."/>
            <person name="Pursley I."/>
            <person name="Horton D.L."/>
            <person name="Alikhan N.F."/>
            <person name="Baker D."/>
            <person name="Gharbi K."/>
            <person name="Hall N."/>
            <person name="Watson M."/>
            <person name="Adriaenssens E.M."/>
            <person name="Foster-Nyarko E."/>
            <person name="Jarju S."/>
            <person name="Secka A."/>
            <person name="Antonio M."/>
            <person name="Oren A."/>
            <person name="Chaudhuri R.R."/>
            <person name="La Ragione R."/>
            <person name="Hildebrand F."/>
            <person name="Pallen M.J."/>
        </authorList>
    </citation>
    <scope>NUCLEOTIDE SEQUENCE</scope>
    <source>
        <strain evidence="3">CHK193-30670</strain>
    </source>
</reference>
<feature type="transmembrane region" description="Helical" evidence="1">
    <location>
        <begin position="85"/>
        <end position="102"/>
    </location>
</feature>
<evidence type="ECO:0000313" key="4">
    <source>
        <dbReference type="Proteomes" id="UP000824074"/>
    </source>
</evidence>
<dbReference type="Pfam" id="PF01569">
    <property type="entry name" value="PAP2"/>
    <property type="match status" value="1"/>
</dbReference>
<dbReference type="SUPFAM" id="SSF48317">
    <property type="entry name" value="Acid phosphatase/Vanadium-dependent haloperoxidase"/>
    <property type="match status" value="1"/>
</dbReference>
<dbReference type="AlphaFoldDB" id="A0A9D1IPG2"/>
<feature type="transmembrane region" description="Helical" evidence="1">
    <location>
        <begin position="7"/>
        <end position="28"/>
    </location>
</feature>
<keyword evidence="1" id="KW-1133">Transmembrane helix</keyword>
<reference evidence="3" key="1">
    <citation type="submission" date="2020-10" db="EMBL/GenBank/DDBJ databases">
        <authorList>
            <person name="Gilroy R."/>
        </authorList>
    </citation>
    <scope>NUCLEOTIDE SEQUENCE</scope>
    <source>
        <strain evidence="3">CHK193-30670</strain>
    </source>
</reference>
<evidence type="ECO:0000256" key="1">
    <source>
        <dbReference type="SAM" id="Phobius"/>
    </source>
</evidence>
<comment type="caution">
    <text evidence="3">The sequence shown here is derived from an EMBL/GenBank/DDBJ whole genome shotgun (WGS) entry which is preliminary data.</text>
</comment>
<accession>A0A9D1IPG2</accession>
<feature type="transmembrane region" description="Helical" evidence="1">
    <location>
        <begin position="180"/>
        <end position="199"/>
    </location>
</feature>
<organism evidence="3 4">
    <name type="scientific">Candidatus Aphodocola excrementigallinarum</name>
    <dbReference type="NCBI Taxonomy" id="2840670"/>
    <lineage>
        <taxon>Bacteria</taxon>
        <taxon>Bacillati</taxon>
        <taxon>Bacillota</taxon>
        <taxon>Bacilli</taxon>
        <taxon>Candidatus Aphodocola</taxon>
    </lineage>
</organism>
<dbReference type="InterPro" id="IPR000326">
    <property type="entry name" value="PAP2/HPO"/>
</dbReference>
<dbReference type="InterPro" id="IPR036938">
    <property type="entry name" value="PAP2/HPO_sf"/>
</dbReference>
<protein>
    <submittedName>
        <fullName evidence="3">Phosphatase PAP2 family protein</fullName>
    </submittedName>
</protein>
<keyword evidence="1" id="KW-0472">Membrane</keyword>